<dbReference type="PANTHER" id="PTHR44298:SF1">
    <property type="entry name" value="DNAJ HOMOLOG SUBFAMILY B MEMBER 11"/>
    <property type="match status" value="1"/>
</dbReference>
<evidence type="ECO:0000256" key="3">
    <source>
        <dbReference type="ARBA" id="ARBA00022824"/>
    </source>
</evidence>
<protein>
    <recommendedName>
        <fullName evidence="6">J domain-containing protein</fullName>
    </recommendedName>
</protein>
<dbReference type="InterPro" id="IPR008971">
    <property type="entry name" value="HSP40/DnaJ_pept-bd"/>
</dbReference>
<dbReference type="GO" id="GO:0006457">
    <property type="term" value="P:protein folding"/>
    <property type="evidence" value="ECO:0007669"/>
    <property type="project" value="InterPro"/>
</dbReference>
<comment type="subcellular location">
    <subcellularLocation>
        <location evidence="1">Endoplasmic reticulum</location>
    </subcellularLocation>
</comment>
<dbReference type="Pfam" id="PF01556">
    <property type="entry name" value="DnaJ_C"/>
    <property type="match status" value="1"/>
</dbReference>
<dbReference type="PANTHER" id="PTHR44298">
    <property type="entry name" value="DNAJ HOMOLOG SUBFAMILY B MEMBER 11"/>
    <property type="match status" value="1"/>
</dbReference>
<gene>
    <name evidence="7" type="ORF">NCGR_LOCUS21538</name>
</gene>
<dbReference type="Gene3D" id="2.60.260.20">
    <property type="entry name" value="Urease metallochaperone UreE, N-terminal domain"/>
    <property type="match status" value="2"/>
</dbReference>
<dbReference type="PROSITE" id="PS00636">
    <property type="entry name" value="DNAJ_1"/>
    <property type="match status" value="1"/>
</dbReference>
<dbReference type="SUPFAM" id="SSF49493">
    <property type="entry name" value="HSP40/DnaJ peptide-binding domain"/>
    <property type="match status" value="2"/>
</dbReference>
<evidence type="ECO:0000313" key="7">
    <source>
        <dbReference type="EMBL" id="CAD6231470.1"/>
    </source>
</evidence>
<dbReference type="CDD" id="cd06257">
    <property type="entry name" value="DnaJ"/>
    <property type="match status" value="1"/>
</dbReference>
<evidence type="ECO:0000313" key="8">
    <source>
        <dbReference type="Proteomes" id="UP000604825"/>
    </source>
</evidence>
<feature type="signal peptide" evidence="5">
    <location>
        <begin position="1"/>
        <end position="23"/>
    </location>
</feature>
<keyword evidence="3" id="KW-0256">Endoplasmic reticulum</keyword>
<feature type="domain" description="J" evidence="6">
    <location>
        <begin position="26"/>
        <end position="91"/>
    </location>
</feature>
<dbReference type="InterPro" id="IPR036869">
    <property type="entry name" value="J_dom_sf"/>
</dbReference>
<evidence type="ECO:0000259" key="6">
    <source>
        <dbReference type="PROSITE" id="PS50076"/>
    </source>
</evidence>
<dbReference type="GO" id="GO:0005783">
    <property type="term" value="C:endoplasmic reticulum"/>
    <property type="evidence" value="ECO:0007669"/>
    <property type="project" value="UniProtKB-SubCell"/>
</dbReference>
<dbReference type="CDD" id="cd10747">
    <property type="entry name" value="DnaJ_C"/>
    <property type="match status" value="1"/>
</dbReference>
<keyword evidence="8" id="KW-1185">Reference proteome</keyword>
<dbReference type="InterPro" id="IPR002939">
    <property type="entry name" value="DnaJ_C"/>
</dbReference>
<evidence type="ECO:0000256" key="5">
    <source>
        <dbReference type="SAM" id="SignalP"/>
    </source>
</evidence>
<dbReference type="GO" id="GO:0051082">
    <property type="term" value="F:unfolded protein binding"/>
    <property type="evidence" value="ECO:0007669"/>
    <property type="project" value="InterPro"/>
</dbReference>
<comment type="caution">
    <text evidence="7">The sequence shown here is derived from an EMBL/GenBank/DDBJ whole genome shotgun (WGS) entry which is preliminary data.</text>
</comment>
<dbReference type="SMART" id="SM00271">
    <property type="entry name" value="DnaJ"/>
    <property type="match status" value="1"/>
</dbReference>
<reference evidence="7" key="1">
    <citation type="submission" date="2020-10" db="EMBL/GenBank/DDBJ databases">
        <authorList>
            <person name="Han B."/>
            <person name="Lu T."/>
            <person name="Zhao Q."/>
            <person name="Huang X."/>
            <person name="Zhao Y."/>
        </authorList>
    </citation>
    <scope>NUCLEOTIDE SEQUENCE</scope>
</reference>
<sequence length="260" mass="29540">MAARRAALLVAVLLLHQAVSSLAGKCYYEILQVSKGASEEQIKRVYRKLALKYHPDKNPNNEEAGRRFTEINNAYEVLTDQEKRKAYDWYGEEGLEQFQGRHNDGDGGHAMNIEHVFSNFFGGGGMEQEEERTLKGDDVIVELDASLEDLYMGGSLKVCDTCPNVKYIREGDFISVDIEKGMQDGQEILFYKDGEPKIDGEPGDLKFKIRIARYERFRREGNDLHTTVEISVSEALVGFEKNVKHLDNHAVEIGTMVTWR</sequence>
<dbReference type="PROSITE" id="PS50076">
    <property type="entry name" value="DNAJ_2"/>
    <property type="match status" value="1"/>
</dbReference>
<evidence type="ECO:0000256" key="1">
    <source>
        <dbReference type="ARBA" id="ARBA00004240"/>
    </source>
</evidence>
<dbReference type="EMBL" id="CAJGYO010000005">
    <property type="protein sequence ID" value="CAD6231470.1"/>
    <property type="molecule type" value="Genomic_DNA"/>
</dbReference>
<feature type="chain" id="PRO_5032908865" description="J domain-containing protein" evidence="5">
    <location>
        <begin position="24"/>
        <end position="260"/>
    </location>
</feature>
<dbReference type="FunFam" id="1.10.287.110:FF:000062">
    <property type="entry name" value="DnaJ protein ERDJ3B"/>
    <property type="match status" value="1"/>
</dbReference>
<keyword evidence="2 5" id="KW-0732">Signal</keyword>
<dbReference type="OrthoDB" id="10250354at2759"/>
<accession>A0A811NWU2</accession>
<dbReference type="Pfam" id="PF00226">
    <property type="entry name" value="DnaJ"/>
    <property type="match status" value="1"/>
</dbReference>
<proteinExistence type="predicted"/>
<dbReference type="InterPro" id="IPR051736">
    <property type="entry name" value="DnaJ-B11-like"/>
</dbReference>
<dbReference type="Proteomes" id="UP000604825">
    <property type="component" value="Unassembled WGS sequence"/>
</dbReference>
<dbReference type="AlphaFoldDB" id="A0A811NWU2"/>
<dbReference type="PRINTS" id="PR00625">
    <property type="entry name" value="JDOMAIN"/>
</dbReference>
<dbReference type="SUPFAM" id="SSF46565">
    <property type="entry name" value="Chaperone J-domain"/>
    <property type="match status" value="1"/>
</dbReference>
<organism evidence="7 8">
    <name type="scientific">Miscanthus lutarioriparius</name>
    <dbReference type="NCBI Taxonomy" id="422564"/>
    <lineage>
        <taxon>Eukaryota</taxon>
        <taxon>Viridiplantae</taxon>
        <taxon>Streptophyta</taxon>
        <taxon>Embryophyta</taxon>
        <taxon>Tracheophyta</taxon>
        <taxon>Spermatophyta</taxon>
        <taxon>Magnoliopsida</taxon>
        <taxon>Liliopsida</taxon>
        <taxon>Poales</taxon>
        <taxon>Poaceae</taxon>
        <taxon>PACMAD clade</taxon>
        <taxon>Panicoideae</taxon>
        <taxon>Andropogonodae</taxon>
        <taxon>Andropogoneae</taxon>
        <taxon>Saccharinae</taxon>
        <taxon>Miscanthus</taxon>
    </lineage>
</organism>
<keyword evidence="4" id="KW-0143">Chaperone</keyword>
<dbReference type="InterPro" id="IPR018253">
    <property type="entry name" value="DnaJ_domain_CS"/>
</dbReference>
<dbReference type="Gene3D" id="1.10.287.110">
    <property type="entry name" value="DnaJ domain"/>
    <property type="match status" value="1"/>
</dbReference>
<evidence type="ECO:0000256" key="2">
    <source>
        <dbReference type="ARBA" id="ARBA00022729"/>
    </source>
</evidence>
<name>A0A811NWU2_9POAL</name>
<dbReference type="InterPro" id="IPR001623">
    <property type="entry name" value="DnaJ_domain"/>
</dbReference>
<evidence type="ECO:0000256" key="4">
    <source>
        <dbReference type="ARBA" id="ARBA00023186"/>
    </source>
</evidence>